<dbReference type="InterPro" id="IPR017390">
    <property type="entry name" value="Ubiquitinyl_hydrolase_UCH37"/>
</dbReference>
<dbReference type="PANTHER" id="PTHR10589:SF16">
    <property type="entry name" value="UBIQUITIN CARBOXYL-TERMINAL HYDROLASE ISOZYME L5"/>
    <property type="match status" value="1"/>
</dbReference>
<evidence type="ECO:0000256" key="11">
    <source>
        <dbReference type="SAM" id="SignalP"/>
    </source>
</evidence>
<evidence type="ECO:0000256" key="5">
    <source>
        <dbReference type="ARBA" id="ARBA00022801"/>
    </source>
</evidence>
<evidence type="ECO:0000256" key="9">
    <source>
        <dbReference type="RuleBase" id="RU361215"/>
    </source>
</evidence>
<comment type="caution">
    <text evidence="13">The sequence shown here is derived from an EMBL/GenBank/DDBJ whole genome shotgun (WGS) entry which is preliminary data.</text>
</comment>
<dbReference type="PRINTS" id="PR00707">
    <property type="entry name" value="UBCTHYDRLASE"/>
</dbReference>
<dbReference type="PANTHER" id="PTHR10589">
    <property type="entry name" value="UBIQUITIN CARBOXYL-TERMINAL HYDROLASE"/>
    <property type="match status" value="1"/>
</dbReference>
<comment type="similarity">
    <text evidence="2 7 8 9">Belongs to the peptidase C12 family.</text>
</comment>
<keyword evidence="11" id="KW-0732">Signal</keyword>
<evidence type="ECO:0000313" key="14">
    <source>
        <dbReference type="Proteomes" id="UP001165060"/>
    </source>
</evidence>
<feature type="compositionally biased region" description="Basic and acidic residues" evidence="10">
    <location>
        <begin position="323"/>
        <end position="335"/>
    </location>
</feature>
<dbReference type="EC" id="3.4.19.12" evidence="7 9"/>
<evidence type="ECO:0000256" key="1">
    <source>
        <dbReference type="ARBA" id="ARBA00000707"/>
    </source>
</evidence>
<dbReference type="PROSITE" id="PS52049">
    <property type="entry name" value="ULD"/>
    <property type="match status" value="1"/>
</dbReference>
<keyword evidence="3 7" id="KW-0645">Protease</keyword>
<feature type="site" description="Transition state stabilizer" evidence="8">
    <location>
        <position position="104"/>
    </location>
</feature>
<protein>
    <recommendedName>
        <fullName evidence="7 9">Ubiquitin carboxyl-terminal hydrolase</fullName>
        <ecNumber evidence="7 9">3.4.19.12</ecNumber>
    </recommendedName>
</protein>
<dbReference type="InterPro" id="IPR036959">
    <property type="entry name" value="Peptidase_C12_UCH_sf"/>
</dbReference>
<dbReference type="SUPFAM" id="SSF54001">
    <property type="entry name" value="Cysteine proteinases"/>
    <property type="match status" value="1"/>
</dbReference>
<dbReference type="InterPro" id="IPR041507">
    <property type="entry name" value="UCH_C"/>
</dbReference>
<dbReference type="Proteomes" id="UP001165060">
    <property type="component" value="Unassembled WGS sequence"/>
</dbReference>
<dbReference type="Pfam" id="PF18031">
    <property type="entry name" value="UCH_C"/>
    <property type="match status" value="1"/>
</dbReference>
<name>A0ABQ6MXM6_9STRA</name>
<dbReference type="InterPro" id="IPR001578">
    <property type="entry name" value="Peptidase_C12_UCH"/>
</dbReference>
<feature type="active site" description="Proton donor" evidence="8">
    <location>
        <position position="191"/>
    </location>
</feature>
<dbReference type="Pfam" id="PF01088">
    <property type="entry name" value="Peptidase_C12"/>
    <property type="match status" value="1"/>
</dbReference>
<feature type="chain" id="PRO_5046063802" description="Ubiquitin carboxyl-terminal hydrolase" evidence="11">
    <location>
        <begin position="22"/>
        <end position="347"/>
    </location>
</feature>
<dbReference type="PIRSF" id="PIRSF038120">
    <property type="entry name" value="Ubiquitinyl_hydrolase_UCH37"/>
    <property type="match status" value="1"/>
</dbReference>
<evidence type="ECO:0000256" key="10">
    <source>
        <dbReference type="SAM" id="MobiDB-lite"/>
    </source>
</evidence>
<evidence type="ECO:0000256" key="8">
    <source>
        <dbReference type="PROSITE-ProRule" id="PRU01393"/>
    </source>
</evidence>
<feature type="domain" description="UCH catalytic" evidence="12">
    <location>
        <begin position="23"/>
        <end position="257"/>
    </location>
</feature>
<dbReference type="PROSITE" id="PS52048">
    <property type="entry name" value="UCH_DOMAIN"/>
    <property type="match status" value="1"/>
</dbReference>
<keyword evidence="4 7" id="KW-0833">Ubl conjugation pathway</keyword>
<evidence type="ECO:0000256" key="7">
    <source>
        <dbReference type="PIRNR" id="PIRNR038120"/>
    </source>
</evidence>
<dbReference type="Gene3D" id="3.40.532.10">
    <property type="entry name" value="Peptidase C12, ubiquitin carboxyl-terminal hydrolase"/>
    <property type="match status" value="1"/>
</dbReference>
<evidence type="ECO:0000313" key="13">
    <source>
        <dbReference type="EMBL" id="GMI34949.1"/>
    </source>
</evidence>
<evidence type="ECO:0000256" key="3">
    <source>
        <dbReference type="ARBA" id="ARBA00022670"/>
    </source>
</evidence>
<organism evidence="13 14">
    <name type="scientific">Tetraparma gracilis</name>
    <dbReference type="NCBI Taxonomy" id="2962635"/>
    <lineage>
        <taxon>Eukaryota</taxon>
        <taxon>Sar</taxon>
        <taxon>Stramenopiles</taxon>
        <taxon>Ochrophyta</taxon>
        <taxon>Bolidophyceae</taxon>
        <taxon>Parmales</taxon>
        <taxon>Triparmaceae</taxon>
        <taxon>Tetraparma</taxon>
    </lineage>
</organism>
<accession>A0ABQ6MXM6</accession>
<feature type="signal peptide" evidence="11">
    <location>
        <begin position="1"/>
        <end position="21"/>
    </location>
</feature>
<sequence length="347" mass="38027">MTLPLLALTLLTLSPPPPARPQDWTTIESDPGVFTSLVSKFGSSGVEFEELYALEDDMLPADAHGLIFLFKYSAAGQRDDDGKYRALTAEDVQVQAPSLFFAKQVVQNACATQAILSILLNVDKGGWSGAFETGAVLEDLKSFCGDFPADMKGEMIGMQETIREAHNSFTRQDPFVSDEKKVATDDDDVFHFIAYVPSGGKVYELDGLKPGPVVLGDVPGGDNSGKGWMRVARERIQDRIERYAQTEIKFNLMAVVEDKRVKIQKAMELDPGDVSLVEALEREEAKRAGWETENARRQHNYIPFVIELVRQLAEKGKLRGVMKKGEEKVKAKKEAGGGGAAGGGKRA</sequence>
<dbReference type="InterPro" id="IPR038765">
    <property type="entry name" value="Papain-like_cys_pep_sf"/>
</dbReference>
<feature type="compositionally biased region" description="Gly residues" evidence="10">
    <location>
        <begin position="336"/>
        <end position="347"/>
    </location>
</feature>
<comment type="catalytic activity">
    <reaction evidence="1 7 8 9">
        <text>Thiol-dependent hydrolysis of ester, thioester, amide, peptide and isopeptide bonds formed by the C-terminal Gly of ubiquitin (a 76-residue protein attached to proteins as an intracellular targeting signal).</text>
        <dbReference type="EC" id="3.4.19.12"/>
    </reaction>
</comment>
<keyword evidence="6 7" id="KW-0788">Thiol protease</keyword>
<evidence type="ECO:0000256" key="4">
    <source>
        <dbReference type="ARBA" id="ARBA00022786"/>
    </source>
</evidence>
<evidence type="ECO:0000256" key="2">
    <source>
        <dbReference type="ARBA" id="ARBA00009326"/>
    </source>
</evidence>
<reference evidence="13 14" key="1">
    <citation type="journal article" date="2023" name="Commun. Biol.">
        <title>Genome analysis of Parmales, the sister group of diatoms, reveals the evolutionary specialization of diatoms from phago-mixotrophs to photoautotrophs.</title>
        <authorList>
            <person name="Ban H."/>
            <person name="Sato S."/>
            <person name="Yoshikawa S."/>
            <person name="Yamada K."/>
            <person name="Nakamura Y."/>
            <person name="Ichinomiya M."/>
            <person name="Sato N."/>
            <person name="Blanc-Mathieu R."/>
            <person name="Endo H."/>
            <person name="Kuwata A."/>
            <person name="Ogata H."/>
        </authorList>
    </citation>
    <scope>NUCLEOTIDE SEQUENCE [LARGE SCALE GENOMIC DNA]</scope>
</reference>
<dbReference type="CDD" id="cd09617">
    <property type="entry name" value="Peptidase_C12_UCH37_BAP1"/>
    <property type="match status" value="1"/>
</dbReference>
<gene>
    <name evidence="13" type="ORF">TeGR_g12424</name>
</gene>
<evidence type="ECO:0000256" key="6">
    <source>
        <dbReference type="ARBA" id="ARBA00022807"/>
    </source>
</evidence>
<feature type="region of interest" description="Disordered" evidence="10">
    <location>
        <begin position="323"/>
        <end position="347"/>
    </location>
</feature>
<feature type="site" description="Important for enzyme activity" evidence="8">
    <location>
        <position position="206"/>
    </location>
</feature>
<keyword evidence="14" id="KW-1185">Reference proteome</keyword>
<dbReference type="EMBL" id="BRYB01001848">
    <property type="protein sequence ID" value="GMI34949.1"/>
    <property type="molecule type" value="Genomic_DNA"/>
</dbReference>
<evidence type="ECO:0000259" key="12">
    <source>
        <dbReference type="PROSITE" id="PS52048"/>
    </source>
</evidence>
<keyword evidence="5 7" id="KW-0378">Hydrolase</keyword>
<proteinExistence type="inferred from homology"/>
<feature type="active site" description="Nucleophile" evidence="8">
    <location>
        <position position="110"/>
    </location>
</feature>